<accession>A0ABT8GQF7</accession>
<dbReference type="PANTHER" id="PTHR15020">
    <property type="entry name" value="FLAVIN REDUCTASE-RELATED"/>
    <property type="match status" value="1"/>
</dbReference>
<name>A0ABT8GQF7_9BACL</name>
<comment type="caution">
    <text evidence="2">The sequence shown here is derived from an EMBL/GenBank/DDBJ whole genome shotgun (WGS) entry which is preliminary data.</text>
</comment>
<feature type="domain" description="NAD(P)-binding" evidence="1">
    <location>
        <begin position="7"/>
        <end position="191"/>
    </location>
</feature>
<sequence>MYILVIGASSQIGRCLLNLIIEGGNHRAKVLLQNKAQEAFFNEKGINNFIYRKEEPIGKFIKAVHNLDAVVFADYSIEDLQTDALDEIDETIKLLEALKYTKVKRVVHISTFETSKEDWHHFPEYFRPAMIKNYYIDQWLRLSSLEYTIIHPGELNDKKGTGSVKVVDNDVKRGEISREDVANVVLACLESQSTIKKEFKVISGKLSITEAINTAN</sequence>
<dbReference type="Pfam" id="PF13460">
    <property type="entry name" value="NAD_binding_10"/>
    <property type="match status" value="1"/>
</dbReference>
<dbReference type="InterPro" id="IPR016040">
    <property type="entry name" value="NAD(P)-bd_dom"/>
</dbReference>
<evidence type="ECO:0000313" key="2">
    <source>
        <dbReference type="EMBL" id="MDN4493531.1"/>
    </source>
</evidence>
<gene>
    <name evidence="2" type="ORF">QYB95_08285</name>
</gene>
<protein>
    <submittedName>
        <fullName evidence="2">SDR family oxidoreductase</fullName>
    </submittedName>
</protein>
<proteinExistence type="predicted"/>
<evidence type="ECO:0000313" key="3">
    <source>
        <dbReference type="Proteomes" id="UP001172743"/>
    </source>
</evidence>
<dbReference type="Gene3D" id="3.40.50.720">
    <property type="entry name" value="NAD(P)-binding Rossmann-like Domain"/>
    <property type="match status" value="1"/>
</dbReference>
<dbReference type="Proteomes" id="UP001172743">
    <property type="component" value="Unassembled WGS sequence"/>
</dbReference>
<organism evidence="2 3">
    <name type="scientific">Ureibacillus aquaedulcis</name>
    <dbReference type="NCBI Taxonomy" id="3058421"/>
    <lineage>
        <taxon>Bacteria</taxon>
        <taxon>Bacillati</taxon>
        <taxon>Bacillota</taxon>
        <taxon>Bacilli</taxon>
        <taxon>Bacillales</taxon>
        <taxon>Caryophanaceae</taxon>
        <taxon>Ureibacillus</taxon>
    </lineage>
</organism>
<evidence type="ECO:0000259" key="1">
    <source>
        <dbReference type="Pfam" id="PF13460"/>
    </source>
</evidence>
<reference evidence="2" key="1">
    <citation type="submission" date="2023-07" db="EMBL/GenBank/DDBJ databases">
        <title>Ureibacillus sp. isolated from freshwater well.</title>
        <authorList>
            <person name="Kirdat K."/>
            <person name="Bhatt A."/>
            <person name="Teware R."/>
            <person name="Bhavsar Y."/>
            <person name="Yadav A."/>
        </authorList>
    </citation>
    <scope>NUCLEOTIDE SEQUENCE</scope>
    <source>
        <strain evidence="2">BA0131</strain>
    </source>
</reference>
<dbReference type="EMBL" id="JAUHTQ010000004">
    <property type="protein sequence ID" value="MDN4493531.1"/>
    <property type="molecule type" value="Genomic_DNA"/>
</dbReference>
<dbReference type="InterPro" id="IPR036291">
    <property type="entry name" value="NAD(P)-bd_dom_sf"/>
</dbReference>
<dbReference type="SUPFAM" id="SSF51735">
    <property type="entry name" value="NAD(P)-binding Rossmann-fold domains"/>
    <property type="match status" value="1"/>
</dbReference>
<dbReference type="PANTHER" id="PTHR15020:SF50">
    <property type="entry name" value="UPF0659 PROTEIN YMR090W"/>
    <property type="match status" value="1"/>
</dbReference>
<dbReference type="RefSeq" id="WP_301137845.1">
    <property type="nucleotide sequence ID" value="NZ_JAUHTQ010000004.1"/>
</dbReference>
<keyword evidence="3" id="KW-1185">Reference proteome</keyword>